<feature type="binding site" evidence="14">
    <location>
        <begin position="99"/>
        <end position="101"/>
    </location>
    <ligand>
        <name>thiamine diphosphate</name>
        <dbReference type="ChEBI" id="CHEBI:58937"/>
    </ligand>
</feature>
<feature type="site" description="Important for catalytic activity" evidence="16">
    <location>
        <position position="11"/>
    </location>
</feature>
<dbReference type="FunFam" id="3.40.50.920:FF:000003">
    <property type="entry name" value="Transketolase"/>
    <property type="match status" value="1"/>
</dbReference>
<feature type="binding site" evidence="14">
    <location>
        <position position="141"/>
    </location>
    <ligand>
        <name>thiamine diphosphate</name>
        <dbReference type="ChEBI" id="CHEBI:58937"/>
    </ligand>
</feature>
<feature type="binding site" evidence="13">
    <location>
        <position position="11"/>
    </location>
    <ligand>
        <name>substrate</name>
    </ligand>
</feature>
<dbReference type="AlphaFoldDB" id="A0A8J6Y096"/>
<name>A0A8J6Y096_9BACT</name>
<keyword evidence="6 18" id="KW-0808">Transferase</keyword>
<evidence type="ECO:0000256" key="2">
    <source>
        <dbReference type="ARBA" id="ARBA00001941"/>
    </source>
</evidence>
<evidence type="ECO:0000256" key="6">
    <source>
        <dbReference type="ARBA" id="ARBA00022679"/>
    </source>
</evidence>
<feature type="binding site" evidence="13">
    <location>
        <position position="452"/>
    </location>
    <ligand>
        <name>substrate</name>
    </ligand>
</feature>
<dbReference type="Pfam" id="PF00456">
    <property type="entry name" value="Transketolase_N"/>
    <property type="match status" value="1"/>
</dbReference>
<comment type="cofactor">
    <cofactor evidence="1">
        <name>Ca(2+)</name>
        <dbReference type="ChEBI" id="CHEBI:29108"/>
    </cofactor>
</comment>
<comment type="similarity">
    <text evidence="3">Belongs to the transketolase family.</text>
</comment>
<evidence type="ECO:0000256" key="15">
    <source>
        <dbReference type="PIRSR" id="PIRSR605478-4"/>
    </source>
</evidence>
<dbReference type="SMART" id="SM00861">
    <property type="entry name" value="Transket_pyr"/>
    <property type="match status" value="1"/>
</dbReference>
<keyword evidence="9 14" id="KW-0786">Thiamine pyrophosphate</keyword>
<feature type="binding site" evidence="15">
    <location>
        <position position="170"/>
    </location>
    <ligand>
        <name>Mg(2+)</name>
        <dbReference type="ChEBI" id="CHEBI:18420"/>
    </ligand>
</feature>
<comment type="caution">
    <text evidence="18">The sequence shown here is derived from an EMBL/GenBank/DDBJ whole genome shotgun (WGS) entry which is preliminary data.</text>
</comment>
<feature type="site" description="Important for catalytic activity" evidence="16">
    <location>
        <position position="246"/>
    </location>
</feature>
<keyword evidence="8 15" id="KW-0460">Magnesium</keyword>
<dbReference type="InterPro" id="IPR009014">
    <property type="entry name" value="Transketo_C/PFOR_II"/>
</dbReference>
<dbReference type="GO" id="GO:0046872">
    <property type="term" value="F:metal ion binding"/>
    <property type="evidence" value="ECO:0007669"/>
    <property type="project" value="UniProtKB-KW"/>
</dbReference>
<feature type="binding site" evidence="13">
    <location>
        <position position="503"/>
    </location>
    <ligand>
        <name>substrate</name>
    </ligand>
</feature>
<evidence type="ECO:0000256" key="13">
    <source>
        <dbReference type="PIRSR" id="PIRSR605478-2"/>
    </source>
</evidence>
<dbReference type="Gene3D" id="3.40.50.920">
    <property type="match status" value="1"/>
</dbReference>
<comment type="cofactor">
    <cofactor evidence="15">
        <name>Mg(2+)</name>
        <dbReference type="ChEBI" id="CHEBI:18420"/>
    </cofactor>
    <text evidence="15">Binds 1 Mg(2+) ion per subunit. Can also utilize other divalent metal cations, such as Ca(2+), Mn(2+) and Co(2+).</text>
</comment>
<dbReference type="InterPro" id="IPR055152">
    <property type="entry name" value="Transketolase-like_C_2"/>
</dbReference>
<evidence type="ECO:0000256" key="10">
    <source>
        <dbReference type="ARBA" id="ARBA00049473"/>
    </source>
</evidence>
<evidence type="ECO:0000256" key="4">
    <source>
        <dbReference type="ARBA" id="ARBA00011738"/>
    </source>
</evidence>
<organism evidence="18 19">
    <name type="scientific">Candidatus Sulfomarinibacter kjeldsenii</name>
    <dbReference type="NCBI Taxonomy" id="2885994"/>
    <lineage>
        <taxon>Bacteria</taxon>
        <taxon>Pseudomonadati</taxon>
        <taxon>Acidobacteriota</taxon>
        <taxon>Thermoanaerobaculia</taxon>
        <taxon>Thermoanaerobaculales</taxon>
        <taxon>Candidatus Sulfomarinibacteraceae</taxon>
        <taxon>Candidatus Sulfomarinibacter</taxon>
    </lineage>
</organism>
<evidence type="ECO:0000313" key="18">
    <source>
        <dbReference type="EMBL" id="MBD3870356.1"/>
    </source>
</evidence>
<reference evidence="18 19" key="1">
    <citation type="submission" date="2020-08" db="EMBL/GenBank/DDBJ databases">
        <title>Acidobacteriota in marine sediments use diverse sulfur dissimilation pathways.</title>
        <authorList>
            <person name="Wasmund K."/>
        </authorList>
    </citation>
    <scope>NUCLEOTIDE SEQUENCE [LARGE SCALE GENOMIC DNA]</scope>
    <source>
        <strain evidence="18">MAG AM3-A</strain>
    </source>
</reference>
<evidence type="ECO:0000256" key="8">
    <source>
        <dbReference type="ARBA" id="ARBA00022842"/>
    </source>
</evidence>
<dbReference type="Pfam" id="PF02779">
    <property type="entry name" value="Transket_pyr"/>
    <property type="match status" value="1"/>
</dbReference>
<dbReference type="InterPro" id="IPR033247">
    <property type="entry name" value="Transketolase_fam"/>
</dbReference>
<dbReference type="Pfam" id="PF22613">
    <property type="entry name" value="Transketolase_C_1"/>
    <property type="match status" value="1"/>
</dbReference>
<dbReference type="EC" id="2.2.1.1" evidence="5 11"/>
<protein>
    <recommendedName>
        <fullName evidence="5 11">Transketolase</fullName>
        <ecNumber evidence="5 11">2.2.1.1</ecNumber>
    </recommendedName>
</protein>
<comment type="cofactor">
    <cofactor evidence="2">
        <name>Co(2+)</name>
        <dbReference type="ChEBI" id="CHEBI:48828"/>
    </cofactor>
</comment>
<comment type="cofactor">
    <cofactor evidence="14">
        <name>thiamine diphosphate</name>
        <dbReference type="ChEBI" id="CHEBI:58937"/>
    </cofactor>
    <text evidence="14">Binds 1 thiamine pyrophosphate per subunit. During the reaction, the substrate forms a covalent intermediate with the cofactor.</text>
</comment>
<evidence type="ECO:0000256" key="12">
    <source>
        <dbReference type="PIRSR" id="PIRSR605478-1"/>
    </source>
</evidence>
<comment type="catalytic activity">
    <reaction evidence="10">
        <text>D-sedoheptulose 7-phosphate + D-glyceraldehyde 3-phosphate = aldehydo-D-ribose 5-phosphate + D-xylulose 5-phosphate</text>
        <dbReference type="Rhea" id="RHEA:10508"/>
        <dbReference type="ChEBI" id="CHEBI:57483"/>
        <dbReference type="ChEBI" id="CHEBI:57737"/>
        <dbReference type="ChEBI" id="CHEBI:58273"/>
        <dbReference type="ChEBI" id="CHEBI:59776"/>
        <dbReference type="EC" id="2.2.1.1"/>
    </reaction>
</comment>
<feature type="binding site" evidence="13">
    <location>
        <position position="444"/>
    </location>
    <ligand>
        <name>substrate</name>
    </ligand>
</feature>
<dbReference type="NCBIfam" id="TIGR00232">
    <property type="entry name" value="tktlase_bact"/>
    <property type="match status" value="1"/>
</dbReference>
<evidence type="ECO:0000256" key="11">
    <source>
        <dbReference type="NCBIfam" id="TIGR00232"/>
    </source>
</evidence>
<dbReference type="CDD" id="cd07033">
    <property type="entry name" value="TPP_PYR_DXS_TK_like"/>
    <property type="match status" value="1"/>
</dbReference>
<evidence type="ECO:0000256" key="3">
    <source>
        <dbReference type="ARBA" id="ARBA00007131"/>
    </source>
</evidence>
<feature type="active site" description="Proton donor" evidence="12">
    <location>
        <position position="394"/>
    </location>
</feature>
<feature type="binding site" evidence="14">
    <location>
        <position position="51"/>
    </location>
    <ligand>
        <name>thiamine diphosphate</name>
        <dbReference type="ChEBI" id="CHEBI:58937"/>
    </ligand>
</feature>
<feature type="binding site" evidence="13">
    <location>
        <position position="456"/>
    </location>
    <ligand>
        <name>substrate</name>
    </ligand>
</feature>
<feature type="binding site" evidence="13">
    <location>
        <position position="367"/>
    </location>
    <ligand>
        <name>substrate</name>
    </ligand>
</feature>
<feature type="binding site" evidence="15">
    <location>
        <position position="140"/>
    </location>
    <ligand>
        <name>Mg(2+)</name>
        <dbReference type="ChEBI" id="CHEBI:18420"/>
    </ligand>
</feature>
<dbReference type="FunFam" id="3.40.50.970:FF:000004">
    <property type="entry name" value="Transketolase"/>
    <property type="match status" value="1"/>
</dbReference>
<dbReference type="Proteomes" id="UP000598633">
    <property type="component" value="Unassembled WGS sequence"/>
</dbReference>
<dbReference type="GO" id="GO:0005829">
    <property type="term" value="C:cytosol"/>
    <property type="evidence" value="ECO:0007669"/>
    <property type="project" value="TreeGrafter"/>
</dbReference>
<dbReference type="InterPro" id="IPR005475">
    <property type="entry name" value="Transketolase-like_Pyr-bd"/>
</dbReference>
<feature type="binding site" evidence="13">
    <location>
        <position position="340"/>
    </location>
    <ligand>
        <name>substrate</name>
    </ligand>
</feature>
<dbReference type="InterPro" id="IPR005474">
    <property type="entry name" value="Transketolase_N"/>
</dbReference>
<comment type="subunit">
    <text evidence="4">Homodimer.</text>
</comment>
<dbReference type="PANTHER" id="PTHR43522">
    <property type="entry name" value="TRANSKETOLASE"/>
    <property type="match status" value="1"/>
</dbReference>
<evidence type="ECO:0000256" key="14">
    <source>
        <dbReference type="PIRSR" id="PIRSR605478-3"/>
    </source>
</evidence>
<feature type="binding site" evidence="14">
    <location>
        <position position="420"/>
    </location>
    <ligand>
        <name>thiamine diphosphate</name>
        <dbReference type="ChEBI" id="CHEBI:58937"/>
    </ligand>
</feature>
<dbReference type="InterPro" id="IPR029061">
    <property type="entry name" value="THDP-binding"/>
</dbReference>
<evidence type="ECO:0000259" key="17">
    <source>
        <dbReference type="SMART" id="SM00861"/>
    </source>
</evidence>
<dbReference type="GO" id="GO:0009052">
    <property type="term" value="P:pentose-phosphate shunt, non-oxidative branch"/>
    <property type="evidence" value="ECO:0007669"/>
    <property type="project" value="UniProtKB-ARBA"/>
</dbReference>
<sequence>MDAIEQANSGHPGAPMGLAPVAYVLYSRFLKQDPENPNWPDRDRFVLSCGHASMLLYSVLHLMGYDLGLDDIKNFRQWGSKTPGHPEIEVVPGAEMTTGPLGQGVATSVGMALSEAHLAATFNRPDHTVIDHRTWVLCSDGDLMEGVSSEAASLAGHLKLGKLVWIWDDNRITIEGGTEIAVSEDIPARFVAHGWRVLEVEDANDLDAVAEAFDQAAASNDRPTLVRVRSHIAFGAPSKQDTPGAHGAPLGADEIRATKAVYGWPEGETFLVPPEVRKRCREAADRGAEARRAWVVTAEAWAAAEPELAAELRRRLDRRLPEGWTSSLPIFEDDAKIATRGASGTVLNAAAGVLPELVGGSADLAPSNKTYIAEGGDVQAPSLGHRNLHFGIREHAMGAMLNGMSLHGGMRPFGGTFLVFSDYMRPAIRLAALMEQPVIYVFTHDSVWVGEDGPTHQPIEHLMALRAIPGLVVLRPADANETAAAWVVALERTTGPTALLLSRQGLPVLEGAREVGIEGVARGAYTLSDPENGTAAVTLIATGGEVTLAIGAAAELAGRGVRARVVSMPSWELFAEQSEEYRQRVLPPGAPRLAVEAGVTLGWRDIVGDSGAVIGIDRFGASAPGAEVVENFGLTVEAVVKKAVELVGEKF</sequence>
<feature type="domain" description="Transketolase-like pyrimidine-binding" evidence="17">
    <location>
        <begin position="337"/>
        <end position="508"/>
    </location>
</feature>
<feature type="binding site" evidence="14">
    <location>
        <position position="246"/>
    </location>
    <ligand>
        <name>thiamine diphosphate</name>
        <dbReference type="ChEBI" id="CHEBI:58937"/>
    </ligand>
</feature>
<feature type="binding site" evidence="14">
    <location>
        <position position="170"/>
    </location>
    <ligand>
        <name>thiamine diphosphate</name>
        <dbReference type="ChEBI" id="CHEBI:58937"/>
    </ligand>
</feature>
<accession>A0A8J6Y096</accession>
<dbReference type="SUPFAM" id="SSF52922">
    <property type="entry name" value="TK C-terminal domain-like"/>
    <property type="match status" value="1"/>
</dbReference>
<dbReference type="EMBL" id="JACXWA010000055">
    <property type="protein sequence ID" value="MBD3870356.1"/>
    <property type="molecule type" value="Genomic_DNA"/>
</dbReference>
<keyword evidence="7 15" id="KW-0479">Metal-binding</keyword>
<feature type="binding site" evidence="13">
    <location>
        <position position="246"/>
    </location>
    <ligand>
        <name>substrate</name>
    </ligand>
</feature>
<proteinExistence type="inferred from homology"/>
<dbReference type="GO" id="GO:0004802">
    <property type="term" value="F:transketolase activity"/>
    <property type="evidence" value="ECO:0007669"/>
    <property type="project" value="UniProtKB-UniRule"/>
</dbReference>
<feature type="binding site" evidence="15">
    <location>
        <position position="172"/>
    </location>
    <ligand>
        <name>Mg(2+)</name>
        <dbReference type="ChEBI" id="CHEBI:18420"/>
    </ligand>
</feature>
<dbReference type="FunFam" id="3.40.50.970:FF:000003">
    <property type="entry name" value="Transketolase"/>
    <property type="match status" value="1"/>
</dbReference>
<evidence type="ECO:0000256" key="7">
    <source>
        <dbReference type="ARBA" id="ARBA00022723"/>
    </source>
</evidence>
<evidence type="ECO:0000256" key="1">
    <source>
        <dbReference type="ARBA" id="ARBA00001913"/>
    </source>
</evidence>
<dbReference type="InterPro" id="IPR005478">
    <property type="entry name" value="Transketolase_bac-like"/>
</dbReference>
<gene>
    <name evidence="18" type="primary">tkt</name>
    <name evidence="18" type="ORF">IFJ97_03220</name>
</gene>
<dbReference type="PANTHER" id="PTHR43522:SF2">
    <property type="entry name" value="TRANSKETOLASE 1-RELATED"/>
    <property type="match status" value="1"/>
</dbReference>
<dbReference type="Gene3D" id="3.40.50.970">
    <property type="match status" value="2"/>
</dbReference>
<dbReference type="CDD" id="cd02012">
    <property type="entry name" value="TPP_TK"/>
    <property type="match status" value="1"/>
</dbReference>
<evidence type="ECO:0000313" key="19">
    <source>
        <dbReference type="Proteomes" id="UP000598633"/>
    </source>
</evidence>
<dbReference type="SUPFAM" id="SSF52518">
    <property type="entry name" value="Thiamin diphosphate-binding fold (THDP-binding)"/>
    <property type="match status" value="2"/>
</dbReference>
<evidence type="ECO:0000256" key="9">
    <source>
        <dbReference type="ARBA" id="ARBA00023052"/>
    </source>
</evidence>
<evidence type="ECO:0000256" key="16">
    <source>
        <dbReference type="PIRSR" id="PIRSR605478-5"/>
    </source>
</evidence>
<evidence type="ECO:0000256" key="5">
    <source>
        <dbReference type="ARBA" id="ARBA00013152"/>
    </source>
</evidence>